<sequence>MDSDGLNSPTSITVKIQLDLSVPATRDSHDIRGCQVKHESVIFRWEWTFREHPFK</sequence>
<evidence type="ECO:0000313" key="1">
    <source>
        <dbReference type="EMBL" id="PKI65862.1"/>
    </source>
</evidence>
<dbReference type="Proteomes" id="UP000233551">
    <property type="component" value="Unassembled WGS sequence"/>
</dbReference>
<keyword evidence="2" id="KW-1185">Reference proteome</keyword>
<accession>A0A2I0KBH9</accession>
<feature type="non-terminal residue" evidence="1">
    <location>
        <position position="55"/>
    </location>
</feature>
<organism evidence="1 2">
    <name type="scientific">Punica granatum</name>
    <name type="common">Pomegranate</name>
    <dbReference type="NCBI Taxonomy" id="22663"/>
    <lineage>
        <taxon>Eukaryota</taxon>
        <taxon>Viridiplantae</taxon>
        <taxon>Streptophyta</taxon>
        <taxon>Embryophyta</taxon>
        <taxon>Tracheophyta</taxon>
        <taxon>Spermatophyta</taxon>
        <taxon>Magnoliopsida</taxon>
        <taxon>eudicotyledons</taxon>
        <taxon>Gunneridae</taxon>
        <taxon>Pentapetalae</taxon>
        <taxon>rosids</taxon>
        <taxon>malvids</taxon>
        <taxon>Myrtales</taxon>
        <taxon>Lythraceae</taxon>
        <taxon>Punica</taxon>
    </lineage>
</organism>
<name>A0A2I0KBH9_PUNGR</name>
<dbReference type="EMBL" id="PGOL01000722">
    <property type="protein sequence ID" value="PKI65862.1"/>
    <property type="molecule type" value="Genomic_DNA"/>
</dbReference>
<protein>
    <submittedName>
        <fullName evidence="1">Uncharacterized protein</fullName>
    </submittedName>
</protein>
<comment type="caution">
    <text evidence="1">The sequence shown here is derived from an EMBL/GenBank/DDBJ whole genome shotgun (WGS) entry which is preliminary data.</text>
</comment>
<reference evidence="1 2" key="1">
    <citation type="submission" date="2017-11" db="EMBL/GenBank/DDBJ databases">
        <title>De-novo sequencing of pomegranate (Punica granatum L.) genome.</title>
        <authorList>
            <person name="Akparov Z."/>
            <person name="Amiraslanov A."/>
            <person name="Hajiyeva S."/>
            <person name="Abbasov M."/>
            <person name="Kaur K."/>
            <person name="Hamwieh A."/>
            <person name="Solovyev V."/>
            <person name="Salamov A."/>
            <person name="Braich B."/>
            <person name="Kosarev P."/>
            <person name="Mahmoud A."/>
            <person name="Hajiyev E."/>
            <person name="Babayeva S."/>
            <person name="Izzatullayeva V."/>
            <person name="Mammadov A."/>
            <person name="Mammadov A."/>
            <person name="Sharifova S."/>
            <person name="Ojaghi J."/>
            <person name="Eynullazada K."/>
            <person name="Bayramov B."/>
            <person name="Abdulazimova A."/>
            <person name="Shahmuradov I."/>
        </authorList>
    </citation>
    <scope>NUCLEOTIDE SEQUENCE [LARGE SCALE GENOMIC DNA]</scope>
    <source>
        <strain evidence="2">cv. AG2017</strain>
        <tissue evidence="1">Leaf</tissue>
    </source>
</reference>
<proteinExistence type="predicted"/>
<evidence type="ECO:0000313" key="2">
    <source>
        <dbReference type="Proteomes" id="UP000233551"/>
    </source>
</evidence>
<dbReference type="AlphaFoldDB" id="A0A2I0KBH9"/>
<gene>
    <name evidence="1" type="ORF">CRG98_013766</name>
</gene>